<dbReference type="AlphaFoldDB" id="H1PQH2"/>
<name>H1PQH2_9FUSO</name>
<dbReference type="EMBL" id="AGWJ02000002">
    <property type="protein sequence ID" value="EHO83647.2"/>
    <property type="molecule type" value="Genomic_DNA"/>
</dbReference>
<evidence type="ECO:0000313" key="2">
    <source>
        <dbReference type="Proteomes" id="UP000003233"/>
    </source>
</evidence>
<sequence length="403" mass="44798">MAIFNGHTVTNDGRNLLGRALSGAGKIVFTKAAFGQGTYTGDLREIKELVDKRLDCVVSDILNDQGTVNIKIQITNKNLTESFRTEEFGIYAKIEGDATEILYCYAAAQESDSIPNNSFGDTFMAEHTVYLAFSSDAEADIYIKEGAVFLTRDTADKSYVIIDLEAKGDLSSGRTSLEADKIYKADNGKWYKNIGGDREWTAGNGIPDELLKLISWEQIYKDLDKPFGTNEGEILEGIRLAQMLGLEFAGELNNSNTKKANKVYYDTQNKSYFKCFNDNVLNYADSNYYEGISNNDLLLKLQNLANSVKTFASGNINLPITVEENWKFGLVTIRFKDSRGTSTTIPITYTSENFSVFEQVDSSGTIYHDLVNIVGNGQLSVYSAIKEKGISNTLYISKAILFY</sequence>
<dbReference type="HOGENOM" id="CLU_828347_0_0_0"/>
<keyword evidence="2" id="KW-1185">Reference proteome</keyword>
<dbReference type="Proteomes" id="UP000003233">
    <property type="component" value="Unassembled WGS sequence"/>
</dbReference>
<protein>
    <submittedName>
        <fullName evidence="1">Uncharacterized protein</fullName>
    </submittedName>
</protein>
<evidence type="ECO:0000313" key="1">
    <source>
        <dbReference type="EMBL" id="EHO83647.2"/>
    </source>
</evidence>
<accession>H1PQH2</accession>
<reference evidence="1 2" key="1">
    <citation type="submission" date="2012-07" db="EMBL/GenBank/DDBJ databases">
        <title>The Genome Sequence of Fusobacterium ulcerans 12_1B.</title>
        <authorList>
            <consortium name="The Broad Institute Genome Sequencing Platform"/>
            <person name="Earl A."/>
            <person name="Ward D."/>
            <person name="Feldgarden M."/>
            <person name="Gevers D."/>
            <person name="Strauss J."/>
            <person name="Ambrose C.E."/>
            <person name="Allen-Vercoe E."/>
            <person name="Walker B."/>
            <person name="Young S.K."/>
            <person name="Zeng Q."/>
            <person name="Gargeya S."/>
            <person name="Fitzgerald M."/>
            <person name="Haas B."/>
            <person name="Abouelleil A."/>
            <person name="Alvarado L."/>
            <person name="Arachchi H.M."/>
            <person name="Berlin A.M."/>
            <person name="Chapman S.B."/>
            <person name="Goldberg J."/>
            <person name="Griggs A."/>
            <person name="Gujja S."/>
            <person name="Hansen M."/>
            <person name="Howarth C."/>
            <person name="Imamovic A."/>
            <person name="Larimer J."/>
            <person name="McCowen C."/>
            <person name="Montmayeur A."/>
            <person name="Murphy C."/>
            <person name="Neiman D."/>
            <person name="Pearson M."/>
            <person name="Priest M."/>
            <person name="Roberts A."/>
            <person name="Saif S."/>
            <person name="Shea T."/>
            <person name="Sisk P."/>
            <person name="Sykes S."/>
            <person name="Wortman J."/>
            <person name="Nusbaum C."/>
            <person name="Birren B."/>
        </authorList>
    </citation>
    <scope>NUCLEOTIDE SEQUENCE [LARGE SCALE GENOMIC DNA]</scope>
    <source>
        <strain evidence="1 2">12_1B</strain>
    </source>
</reference>
<dbReference type="PATRIC" id="fig|457404.5.peg.598"/>
<dbReference type="BioCyc" id="FSP457404-HMP:GTSQ-667-MONOMER"/>
<organism evidence="1 2">
    <name type="scientific">Fusobacterium ulcerans 12-1B</name>
    <dbReference type="NCBI Taxonomy" id="457404"/>
    <lineage>
        <taxon>Bacteria</taxon>
        <taxon>Fusobacteriati</taxon>
        <taxon>Fusobacteriota</taxon>
        <taxon>Fusobacteriia</taxon>
        <taxon>Fusobacteriales</taxon>
        <taxon>Fusobacteriaceae</taxon>
        <taxon>Fusobacterium</taxon>
    </lineage>
</organism>
<dbReference type="RefSeq" id="WP_016361694.1">
    <property type="nucleotide sequence ID" value="NZ_KE161007.1"/>
</dbReference>
<comment type="caution">
    <text evidence="1">The sequence shown here is derived from an EMBL/GenBank/DDBJ whole genome shotgun (WGS) entry which is preliminary data.</text>
</comment>
<proteinExistence type="predicted"/>
<gene>
    <name evidence="1" type="ORF">HMPREF0402_00665</name>
</gene>